<dbReference type="Pfam" id="PF13499">
    <property type="entry name" value="EF-hand_7"/>
    <property type="match status" value="1"/>
</dbReference>
<proteinExistence type="predicted"/>
<dbReference type="PRINTS" id="PR00103">
    <property type="entry name" value="CAMPKINASE"/>
</dbReference>
<dbReference type="GO" id="GO:0005509">
    <property type="term" value="F:calcium ion binding"/>
    <property type="evidence" value="ECO:0007669"/>
    <property type="project" value="InterPro"/>
</dbReference>
<name>B7GBA5_PHATC</name>
<dbReference type="PaxDb" id="2850-Phatr49634"/>
<gene>
    <name evidence="5" type="ORF">PHATRDRAFT_49634</name>
</gene>
<dbReference type="InterPro" id="IPR002048">
    <property type="entry name" value="EF_hand_dom"/>
</dbReference>
<dbReference type="GO" id="GO:0004862">
    <property type="term" value="F:cAMP-dependent protein kinase inhibitor activity"/>
    <property type="evidence" value="ECO:0007669"/>
    <property type="project" value="TreeGrafter"/>
</dbReference>
<reference evidence="6" key="2">
    <citation type="submission" date="2008-08" db="EMBL/GenBank/DDBJ databases">
        <authorList>
            <consortium name="Diatom Consortium"/>
            <person name="Grigoriev I."/>
            <person name="Grimwood J."/>
            <person name="Kuo A."/>
            <person name="Otillar R.P."/>
            <person name="Salamov A."/>
            <person name="Detter J.C."/>
            <person name="Lindquist E."/>
            <person name="Shapiro H."/>
            <person name="Lucas S."/>
            <person name="Glavina del Rio T."/>
            <person name="Pitluck S."/>
            <person name="Rokhsar D."/>
            <person name="Bowler C."/>
        </authorList>
    </citation>
    <scope>GENOME REANNOTATION</scope>
    <source>
        <strain evidence="6">CCAP 1055/1</strain>
    </source>
</reference>
<dbReference type="InterPro" id="IPR018490">
    <property type="entry name" value="cNMP-bd_dom_sf"/>
</dbReference>
<dbReference type="Proteomes" id="UP000000759">
    <property type="component" value="Chromosome 23"/>
</dbReference>
<dbReference type="AlphaFoldDB" id="B7GBA5"/>
<dbReference type="InterPro" id="IPR000595">
    <property type="entry name" value="cNMP-bd_dom"/>
</dbReference>
<evidence type="ECO:0000313" key="6">
    <source>
        <dbReference type="Proteomes" id="UP000000759"/>
    </source>
</evidence>
<dbReference type="SUPFAM" id="SSF51206">
    <property type="entry name" value="cAMP-binding domain-like"/>
    <property type="match status" value="1"/>
</dbReference>
<evidence type="ECO:0000259" key="4">
    <source>
        <dbReference type="PROSITE" id="PS50222"/>
    </source>
</evidence>
<dbReference type="Gene3D" id="2.60.120.10">
    <property type="entry name" value="Jelly Rolls"/>
    <property type="match status" value="1"/>
</dbReference>
<keyword evidence="6" id="KW-1185">Reference proteome</keyword>
<keyword evidence="2" id="KW-0732">Signal</keyword>
<evidence type="ECO:0008006" key="7">
    <source>
        <dbReference type="Google" id="ProtNLM"/>
    </source>
</evidence>
<dbReference type="eggNOG" id="KOG0027">
    <property type="taxonomic scope" value="Eukaryota"/>
</dbReference>
<dbReference type="InterPro" id="IPR036249">
    <property type="entry name" value="Thioredoxin-like_sf"/>
</dbReference>
<dbReference type="KEGG" id="pti:PHATRDRAFT_49634"/>
<accession>B7GBA5</accession>
<feature type="domain" description="Cyclic nucleotide-binding" evidence="3">
    <location>
        <begin position="280"/>
        <end position="384"/>
    </location>
</feature>
<dbReference type="InterPro" id="IPR014710">
    <property type="entry name" value="RmlC-like_jellyroll"/>
</dbReference>
<dbReference type="GO" id="GO:0034236">
    <property type="term" value="F:protein kinase A catalytic subunit binding"/>
    <property type="evidence" value="ECO:0007669"/>
    <property type="project" value="TreeGrafter"/>
</dbReference>
<dbReference type="InterPro" id="IPR050503">
    <property type="entry name" value="cAMP-dep_PK_reg_su-like"/>
</dbReference>
<reference evidence="5 6" key="1">
    <citation type="journal article" date="2008" name="Nature">
        <title>The Phaeodactylum genome reveals the evolutionary history of diatom genomes.</title>
        <authorList>
            <person name="Bowler C."/>
            <person name="Allen A.E."/>
            <person name="Badger J.H."/>
            <person name="Grimwood J."/>
            <person name="Jabbari K."/>
            <person name="Kuo A."/>
            <person name="Maheswari U."/>
            <person name="Martens C."/>
            <person name="Maumus F."/>
            <person name="Otillar R.P."/>
            <person name="Rayko E."/>
            <person name="Salamov A."/>
            <person name="Vandepoele K."/>
            <person name="Beszteri B."/>
            <person name="Gruber A."/>
            <person name="Heijde M."/>
            <person name="Katinka M."/>
            <person name="Mock T."/>
            <person name="Valentin K."/>
            <person name="Verret F."/>
            <person name="Berges J.A."/>
            <person name="Brownlee C."/>
            <person name="Cadoret J.P."/>
            <person name="Chiovitti A."/>
            <person name="Choi C.J."/>
            <person name="Coesel S."/>
            <person name="De Martino A."/>
            <person name="Detter J.C."/>
            <person name="Durkin C."/>
            <person name="Falciatore A."/>
            <person name="Fournet J."/>
            <person name="Haruta M."/>
            <person name="Huysman M.J."/>
            <person name="Jenkins B.D."/>
            <person name="Jiroutova K."/>
            <person name="Jorgensen R.E."/>
            <person name="Joubert Y."/>
            <person name="Kaplan A."/>
            <person name="Kroger N."/>
            <person name="Kroth P.G."/>
            <person name="La Roche J."/>
            <person name="Lindquist E."/>
            <person name="Lommer M."/>
            <person name="Martin-Jezequel V."/>
            <person name="Lopez P.J."/>
            <person name="Lucas S."/>
            <person name="Mangogna M."/>
            <person name="McGinnis K."/>
            <person name="Medlin L.K."/>
            <person name="Montsant A."/>
            <person name="Oudot-Le Secq M.P."/>
            <person name="Napoli C."/>
            <person name="Obornik M."/>
            <person name="Parker M.S."/>
            <person name="Petit J.L."/>
            <person name="Porcel B.M."/>
            <person name="Poulsen N."/>
            <person name="Robison M."/>
            <person name="Rychlewski L."/>
            <person name="Rynearson T.A."/>
            <person name="Schmutz J."/>
            <person name="Shapiro H."/>
            <person name="Siaut M."/>
            <person name="Stanley M."/>
            <person name="Sussman M.R."/>
            <person name="Taylor A.R."/>
            <person name="Vardi A."/>
            <person name="von Dassow P."/>
            <person name="Vyverman W."/>
            <person name="Willis A."/>
            <person name="Wyrwicz L.S."/>
            <person name="Rokhsar D.S."/>
            <person name="Weissenbach J."/>
            <person name="Armbrust E.V."/>
            <person name="Green B.R."/>
            <person name="Van de Peer Y."/>
            <person name="Grigoriev I.V."/>
        </authorList>
    </citation>
    <scope>NUCLEOTIDE SEQUENCE [LARGE SCALE GENOMIC DNA]</scope>
    <source>
        <strain evidence="5 6">CCAP 1055/1</strain>
    </source>
</reference>
<dbReference type="PANTHER" id="PTHR11635">
    <property type="entry name" value="CAMP-DEPENDENT PROTEIN KINASE REGULATORY CHAIN"/>
    <property type="match status" value="1"/>
</dbReference>
<dbReference type="RefSeq" id="XP_002184432.1">
    <property type="nucleotide sequence ID" value="XM_002184396.1"/>
</dbReference>
<dbReference type="CDD" id="cd02947">
    <property type="entry name" value="TRX_family"/>
    <property type="match status" value="1"/>
</dbReference>
<sequence length="621" mass="69762">MAKRKIGSGRACQALAAAFLVSTPAAAAFATASLCITASPCRFTSTRSLSSYPTDEGAAESQANDKLSRLKDMLQQTSSEDYHGVRENSPIANGDLKVSSAMGEDLVDSMPELSSQGLYQIFSQKQHNALLEANPDKLIVVKFKASYCRACAALDPKFLMVRNDEKLAHLPIVWAEFTATLDTKGFFRRLGVLSLPTVQFYDGDAGLVENFPCGPANFPKLQQKLAQFLNRRVDPDSFQLKPRNPEDGTPTIPRRSRDIRIGDELIMQEHVDFLRNDLSFFQALTDDEFVTMISKARLETFLPGDVIIRQGLPGKTFYVLKSGAVEMYIRSKFDDPISTPAWYLGAVVNQLGKFDYFGERALSTGEPYRASVRVLEKCRCFAFSVEDIPDSSILSLKRRATRSMIAKLTERYELPEDYYKPTYVSQEKQKDENILELLVRFKQIRQAAKCLEYVLKAEPLFGDEGEIVRRSLLASKLTPSQRQDFIDVFNIADNKGSGKISILELRRFMQGARKKSTNDELLEMIHKANPSITDKTLERGISLDEFLGVMAEAEFYYLFTDIFQDLDPTGTGYVRAGDLDEVLDGVRDLISNDRKSLIDVEDQEMQVDYEQFAKMLLGAAL</sequence>
<feature type="signal peptide" evidence="2">
    <location>
        <begin position="1"/>
        <end position="27"/>
    </location>
</feature>
<protein>
    <recommendedName>
        <fullName evidence="7">Calmodulin</fullName>
    </recommendedName>
</protein>
<feature type="region of interest" description="Disordered" evidence="1">
    <location>
        <begin position="236"/>
        <end position="255"/>
    </location>
</feature>
<dbReference type="SMART" id="SM00100">
    <property type="entry name" value="cNMP"/>
    <property type="match status" value="1"/>
</dbReference>
<dbReference type="PANTHER" id="PTHR11635:SF152">
    <property type="entry name" value="CAMP-DEPENDENT PROTEIN KINASE TYPE I REGULATORY SUBUNIT-RELATED"/>
    <property type="match status" value="1"/>
</dbReference>
<dbReference type="PROSITE" id="PS50222">
    <property type="entry name" value="EF_HAND_2"/>
    <property type="match status" value="1"/>
</dbReference>
<dbReference type="CDD" id="cd00051">
    <property type="entry name" value="EFh"/>
    <property type="match status" value="1"/>
</dbReference>
<feature type="domain" description="EF-hand" evidence="4">
    <location>
        <begin position="480"/>
        <end position="515"/>
    </location>
</feature>
<dbReference type="GeneID" id="7198290"/>
<dbReference type="PROSITE" id="PS50042">
    <property type="entry name" value="CNMP_BINDING_3"/>
    <property type="match status" value="1"/>
</dbReference>
<dbReference type="SUPFAM" id="SSF47473">
    <property type="entry name" value="EF-hand"/>
    <property type="match status" value="1"/>
</dbReference>
<feature type="chain" id="PRO_5002853087" description="Calmodulin" evidence="2">
    <location>
        <begin position="28"/>
        <end position="621"/>
    </location>
</feature>
<dbReference type="InParanoid" id="B7GBA5"/>
<evidence type="ECO:0000256" key="2">
    <source>
        <dbReference type="SAM" id="SignalP"/>
    </source>
</evidence>
<dbReference type="OrthoDB" id="26525at2759"/>
<dbReference type="GO" id="GO:0030552">
    <property type="term" value="F:cAMP binding"/>
    <property type="evidence" value="ECO:0007669"/>
    <property type="project" value="TreeGrafter"/>
</dbReference>
<dbReference type="HOGENOM" id="CLU_440393_0_0_1"/>
<dbReference type="SUPFAM" id="SSF52833">
    <property type="entry name" value="Thioredoxin-like"/>
    <property type="match status" value="1"/>
</dbReference>
<dbReference type="GO" id="GO:0005952">
    <property type="term" value="C:cAMP-dependent protein kinase complex"/>
    <property type="evidence" value="ECO:0007669"/>
    <property type="project" value="InterPro"/>
</dbReference>
<evidence type="ECO:0000259" key="3">
    <source>
        <dbReference type="PROSITE" id="PS50042"/>
    </source>
</evidence>
<dbReference type="Pfam" id="PF00027">
    <property type="entry name" value="cNMP_binding"/>
    <property type="match status" value="1"/>
</dbReference>
<organism evidence="5 6">
    <name type="scientific">Phaeodactylum tricornutum (strain CCAP 1055/1)</name>
    <dbReference type="NCBI Taxonomy" id="556484"/>
    <lineage>
        <taxon>Eukaryota</taxon>
        <taxon>Sar</taxon>
        <taxon>Stramenopiles</taxon>
        <taxon>Ochrophyta</taxon>
        <taxon>Bacillariophyta</taxon>
        <taxon>Bacillariophyceae</taxon>
        <taxon>Bacillariophycidae</taxon>
        <taxon>Naviculales</taxon>
        <taxon>Phaeodactylaceae</taxon>
        <taxon>Phaeodactylum</taxon>
    </lineage>
</organism>
<dbReference type="Gene3D" id="1.10.238.10">
    <property type="entry name" value="EF-hand"/>
    <property type="match status" value="1"/>
</dbReference>
<dbReference type="Gene3D" id="3.40.30.10">
    <property type="entry name" value="Glutaredoxin"/>
    <property type="match status" value="1"/>
</dbReference>
<dbReference type="EMBL" id="CM000625">
    <property type="protein sequence ID" value="EEC44181.1"/>
    <property type="molecule type" value="Genomic_DNA"/>
</dbReference>
<evidence type="ECO:0000313" key="5">
    <source>
        <dbReference type="EMBL" id="EEC44181.1"/>
    </source>
</evidence>
<dbReference type="InterPro" id="IPR011992">
    <property type="entry name" value="EF-hand-dom_pair"/>
</dbReference>
<dbReference type="GO" id="GO:0005829">
    <property type="term" value="C:cytosol"/>
    <property type="evidence" value="ECO:0007669"/>
    <property type="project" value="TreeGrafter"/>
</dbReference>
<dbReference type="CDD" id="cd00038">
    <property type="entry name" value="CAP_ED"/>
    <property type="match status" value="1"/>
</dbReference>
<evidence type="ECO:0000256" key="1">
    <source>
        <dbReference type="SAM" id="MobiDB-lite"/>
    </source>
</evidence>